<organism evidence="3 4">
    <name type="scientific">Vanilla planifolia</name>
    <name type="common">Vanilla</name>
    <dbReference type="NCBI Taxonomy" id="51239"/>
    <lineage>
        <taxon>Eukaryota</taxon>
        <taxon>Viridiplantae</taxon>
        <taxon>Streptophyta</taxon>
        <taxon>Embryophyta</taxon>
        <taxon>Tracheophyta</taxon>
        <taxon>Spermatophyta</taxon>
        <taxon>Magnoliopsida</taxon>
        <taxon>Liliopsida</taxon>
        <taxon>Asparagales</taxon>
        <taxon>Orchidaceae</taxon>
        <taxon>Vanilloideae</taxon>
        <taxon>Vanilleae</taxon>
        <taxon>Vanilla</taxon>
    </lineage>
</organism>
<sequence length="172" mass="19116">MVVKEKKERFATLPFSVSCVSQSGISVVERQPKKTHQNAPSFNPNGRGGDSRGQSNSFVRRKTSSRFLQLQRPKVAAGIHGLVKRFKSLSHLFTVYKFAEEEEEEVKMDIGYPTDVQHVAHIGCEGFKNLESMKNLDKATEVFPLSSLSLKQLELAMASQPTSNSNQVGGPY</sequence>
<evidence type="ECO:0000256" key="1">
    <source>
        <dbReference type="SAM" id="MobiDB-lite"/>
    </source>
</evidence>
<dbReference type="OrthoDB" id="6077919at2759"/>
<accession>A0A835PGA2</accession>
<dbReference type="PANTHER" id="PTHR46931">
    <property type="entry name" value="CRIB DOMAIN-CONTAINING PROTEIN RIC2"/>
    <property type="match status" value="1"/>
</dbReference>
<protein>
    <recommendedName>
        <fullName evidence="2">CRIB domain-containing protein</fullName>
    </recommendedName>
</protein>
<evidence type="ECO:0000313" key="3">
    <source>
        <dbReference type="EMBL" id="KAG0452584.1"/>
    </source>
</evidence>
<feature type="domain" description="CRIB" evidence="2">
    <location>
        <begin position="110"/>
        <end position="123"/>
    </location>
</feature>
<dbReference type="Proteomes" id="UP000636800">
    <property type="component" value="Unassembled WGS sequence"/>
</dbReference>
<dbReference type="InterPro" id="IPR000095">
    <property type="entry name" value="CRIB_dom"/>
</dbReference>
<evidence type="ECO:0000259" key="2">
    <source>
        <dbReference type="PROSITE" id="PS50108"/>
    </source>
</evidence>
<dbReference type="EMBL" id="JADCNL010000014">
    <property type="protein sequence ID" value="KAG0452584.1"/>
    <property type="molecule type" value="Genomic_DNA"/>
</dbReference>
<keyword evidence="4" id="KW-1185">Reference proteome</keyword>
<reference evidence="3 4" key="1">
    <citation type="journal article" date="2020" name="Nat. Food">
        <title>A phased Vanilla planifolia genome enables genetic improvement of flavour and production.</title>
        <authorList>
            <person name="Hasing T."/>
            <person name="Tang H."/>
            <person name="Brym M."/>
            <person name="Khazi F."/>
            <person name="Huang T."/>
            <person name="Chambers A.H."/>
        </authorList>
    </citation>
    <scope>NUCLEOTIDE SEQUENCE [LARGE SCALE GENOMIC DNA]</scope>
    <source>
        <tissue evidence="3">Leaf</tissue>
    </source>
</reference>
<dbReference type="InterPro" id="IPR044509">
    <property type="entry name" value="RIC2/4"/>
</dbReference>
<feature type="region of interest" description="Disordered" evidence="1">
    <location>
        <begin position="28"/>
        <end position="57"/>
    </location>
</feature>
<name>A0A835PGA2_VANPL</name>
<dbReference type="PROSITE" id="PS50108">
    <property type="entry name" value="CRIB"/>
    <property type="match status" value="1"/>
</dbReference>
<comment type="caution">
    <text evidence="3">The sequence shown here is derived from an EMBL/GenBank/DDBJ whole genome shotgun (WGS) entry which is preliminary data.</text>
</comment>
<dbReference type="AlphaFoldDB" id="A0A835PGA2"/>
<proteinExistence type="predicted"/>
<dbReference type="PANTHER" id="PTHR46931:SF14">
    <property type="entry name" value="CRIB DOMAIN-CONTAINING PROTEIN RIC2"/>
    <property type="match status" value="1"/>
</dbReference>
<evidence type="ECO:0000313" key="4">
    <source>
        <dbReference type="Proteomes" id="UP000636800"/>
    </source>
</evidence>
<gene>
    <name evidence="3" type="ORF">HPP92_025248</name>
</gene>